<geneLocation type="mitochondrion" evidence="15"/>
<evidence type="ECO:0000256" key="8">
    <source>
        <dbReference type="ARBA" id="ARBA00022989"/>
    </source>
</evidence>
<dbReference type="InterPro" id="IPR018086">
    <property type="entry name" value="NADH_UbQ_OxRdtase_su1_CS"/>
</dbReference>
<dbReference type="AlphaFoldDB" id="A0A3G3FWM0"/>
<dbReference type="Pfam" id="PF00146">
    <property type="entry name" value="NADHdh"/>
    <property type="match status" value="1"/>
</dbReference>
<feature type="transmembrane region" description="Helical" evidence="14">
    <location>
        <begin position="83"/>
        <end position="104"/>
    </location>
</feature>
<dbReference type="GO" id="GO:0009060">
    <property type="term" value="P:aerobic respiration"/>
    <property type="evidence" value="ECO:0007669"/>
    <property type="project" value="TreeGrafter"/>
</dbReference>
<dbReference type="GO" id="GO:0008137">
    <property type="term" value="F:NADH dehydrogenase (ubiquinone) activity"/>
    <property type="evidence" value="ECO:0007669"/>
    <property type="project" value="UniProtKB-EC"/>
</dbReference>
<dbReference type="PANTHER" id="PTHR11432:SF3">
    <property type="entry name" value="NADH-UBIQUINONE OXIDOREDUCTASE CHAIN 1"/>
    <property type="match status" value="1"/>
</dbReference>
<dbReference type="EC" id="7.1.1.2" evidence="13"/>
<evidence type="ECO:0000256" key="1">
    <source>
        <dbReference type="ARBA" id="ARBA00003257"/>
    </source>
</evidence>
<sequence length="322" mass="37421">MNMFYGMMIFMLMLMKLISCLILILSSLIGVAFFTLFERQILGYIQDRRGPNKVGIIGVLQPFSDGVKLFLKENFSMKESNYFIYYLSPMMVFFLSLMFVTGLTSLVEIMSFKYSMLFFLSCLLVIIYPLIFGGWGSQSNYSFLGGIRVVIQSLSYEVSLFFIFFSLYLYIEGFKSTLFIYKFKFLPLILVNFSLFLLFFVCSLIDLNRIPFDLIEGESELVSGFNTEYMSVGFSVFFLGENLFMYMMCMLMVLMFFNIAPGSLMFGSLVLLFCFIIIVIRSVLPRLRFDQLMMFGWYESLPFSMVMVVLVGIYKFMVKLCV</sequence>
<dbReference type="RefSeq" id="YP_009539811.1">
    <property type="nucleotide sequence ID" value="NC_039949.1"/>
</dbReference>
<evidence type="ECO:0000256" key="14">
    <source>
        <dbReference type="SAM" id="Phobius"/>
    </source>
</evidence>
<comment type="similarity">
    <text evidence="3 12">Belongs to the complex I subunit 1 family.</text>
</comment>
<evidence type="ECO:0000256" key="13">
    <source>
        <dbReference type="RuleBase" id="RU000473"/>
    </source>
</evidence>
<keyword evidence="5" id="KW-0813">Transport</keyword>
<reference evidence="15" key="1">
    <citation type="journal article" date="2018" name="Zookeys">
        <title>The complete mitochondrial genome of Orancistrocerus aterrimus aterrimus and comparative analysis in the family Vespidae (Hymenoptera, Vespidae, Eumeninae).</title>
        <authorList>
            <person name="Zhang Q."/>
            <person name="Huang P."/>
            <person name="Chen B."/>
            <person name="Li T.-J."/>
        </authorList>
    </citation>
    <scope>NUCLEOTIDE SEQUENCE</scope>
</reference>
<keyword evidence="10 13" id="KW-0496">Mitochondrion</keyword>
<accession>A0A3G3FWM0</accession>
<evidence type="ECO:0000256" key="2">
    <source>
        <dbReference type="ARBA" id="ARBA00004448"/>
    </source>
</evidence>
<keyword evidence="11 14" id="KW-0472">Membrane</keyword>
<evidence type="ECO:0000313" key="15">
    <source>
        <dbReference type="EMBL" id="AYQ18931.1"/>
    </source>
</evidence>
<evidence type="ECO:0000256" key="10">
    <source>
        <dbReference type="ARBA" id="ARBA00023128"/>
    </source>
</evidence>
<evidence type="ECO:0000256" key="4">
    <source>
        <dbReference type="ARBA" id="ARBA00021009"/>
    </source>
</evidence>
<keyword evidence="12" id="KW-0520">NAD</keyword>
<evidence type="ECO:0000256" key="5">
    <source>
        <dbReference type="ARBA" id="ARBA00022448"/>
    </source>
</evidence>
<gene>
    <name evidence="15" type="primary">ND1</name>
</gene>
<feature type="transmembrane region" description="Helical" evidence="14">
    <location>
        <begin position="149"/>
        <end position="171"/>
    </location>
</feature>
<comment type="function">
    <text evidence="1">Core subunit of the mitochondrial membrane respiratory chain NADH dehydrogenase (Complex I) that is believed to belong to the minimal assembly required for catalysis. Complex I functions in the transfer of electrons from NADH to the respiratory chain. The immediate electron acceptor for the enzyme is believed to be ubiquinone.</text>
</comment>
<dbReference type="InterPro" id="IPR001694">
    <property type="entry name" value="NADH_UbQ_OxRdtase_su1/FPO"/>
</dbReference>
<keyword evidence="8 14" id="KW-1133">Transmembrane helix</keyword>
<feature type="transmembrane region" description="Helical" evidence="14">
    <location>
        <begin position="116"/>
        <end position="137"/>
    </location>
</feature>
<evidence type="ECO:0000256" key="11">
    <source>
        <dbReference type="ARBA" id="ARBA00023136"/>
    </source>
</evidence>
<comment type="subcellular location">
    <subcellularLocation>
        <location evidence="2 12">Mitochondrion inner membrane</location>
        <topology evidence="2 12">Multi-pass membrane protein</topology>
    </subcellularLocation>
</comment>
<name>A0A3G3FWM0_9HYME</name>
<dbReference type="GeneID" id="38460499"/>
<feature type="transmembrane region" description="Helical" evidence="14">
    <location>
        <begin position="296"/>
        <end position="317"/>
    </location>
</feature>
<proteinExistence type="inferred from homology"/>
<dbReference type="PROSITE" id="PS00667">
    <property type="entry name" value="COMPLEX1_ND1_1"/>
    <property type="match status" value="1"/>
</dbReference>
<dbReference type="CTD" id="4535"/>
<evidence type="ECO:0000256" key="6">
    <source>
        <dbReference type="ARBA" id="ARBA00022692"/>
    </source>
</evidence>
<feature type="transmembrane region" description="Helical" evidence="14">
    <location>
        <begin position="232"/>
        <end position="257"/>
    </location>
</feature>
<dbReference type="PROSITE" id="PS00668">
    <property type="entry name" value="COMPLEX1_ND1_2"/>
    <property type="match status" value="1"/>
</dbReference>
<comment type="catalytic activity">
    <reaction evidence="13">
        <text>a ubiquinone + NADH + 5 H(+)(in) = a ubiquinol + NAD(+) + 4 H(+)(out)</text>
        <dbReference type="Rhea" id="RHEA:29091"/>
        <dbReference type="Rhea" id="RHEA-COMP:9565"/>
        <dbReference type="Rhea" id="RHEA-COMP:9566"/>
        <dbReference type="ChEBI" id="CHEBI:15378"/>
        <dbReference type="ChEBI" id="CHEBI:16389"/>
        <dbReference type="ChEBI" id="CHEBI:17976"/>
        <dbReference type="ChEBI" id="CHEBI:57540"/>
        <dbReference type="ChEBI" id="CHEBI:57945"/>
        <dbReference type="EC" id="7.1.1.2"/>
    </reaction>
</comment>
<dbReference type="GO" id="GO:0003954">
    <property type="term" value="F:NADH dehydrogenase activity"/>
    <property type="evidence" value="ECO:0007669"/>
    <property type="project" value="TreeGrafter"/>
</dbReference>
<dbReference type="PANTHER" id="PTHR11432">
    <property type="entry name" value="NADH DEHYDROGENASE SUBUNIT 1"/>
    <property type="match status" value="1"/>
</dbReference>
<evidence type="ECO:0000256" key="7">
    <source>
        <dbReference type="ARBA" id="ARBA00022792"/>
    </source>
</evidence>
<keyword evidence="9 13" id="KW-0830">Ubiquinone</keyword>
<dbReference type="GO" id="GO:0005743">
    <property type="term" value="C:mitochondrial inner membrane"/>
    <property type="evidence" value="ECO:0007669"/>
    <property type="project" value="UniProtKB-SubCell"/>
</dbReference>
<evidence type="ECO:0000256" key="9">
    <source>
        <dbReference type="ARBA" id="ARBA00023075"/>
    </source>
</evidence>
<feature type="transmembrane region" description="Helical" evidence="14">
    <location>
        <begin position="264"/>
        <end position="284"/>
    </location>
</feature>
<protein>
    <recommendedName>
        <fullName evidence="4 13">NADH-ubiquinone oxidoreductase chain 1</fullName>
        <ecNumber evidence="13">7.1.1.2</ecNumber>
    </recommendedName>
</protein>
<evidence type="ECO:0000256" key="12">
    <source>
        <dbReference type="RuleBase" id="RU000471"/>
    </source>
</evidence>
<feature type="transmembrane region" description="Helical" evidence="14">
    <location>
        <begin position="183"/>
        <end position="207"/>
    </location>
</feature>
<dbReference type="EMBL" id="KY941926">
    <property type="protein sequence ID" value="AYQ18931.1"/>
    <property type="molecule type" value="Genomic_DNA"/>
</dbReference>
<evidence type="ECO:0000256" key="3">
    <source>
        <dbReference type="ARBA" id="ARBA00010535"/>
    </source>
</evidence>
<keyword evidence="7" id="KW-0999">Mitochondrion inner membrane</keyword>
<keyword evidence="6 12" id="KW-0812">Transmembrane</keyword>
<organism evidence="15">
    <name type="scientific">Orancistrocerus aterrimus</name>
    <dbReference type="NCBI Taxonomy" id="2485977"/>
    <lineage>
        <taxon>Eukaryota</taxon>
        <taxon>Metazoa</taxon>
        <taxon>Ecdysozoa</taxon>
        <taxon>Arthropoda</taxon>
        <taxon>Hexapoda</taxon>
        <taxon>Insecta</taxon>
        <taxon>Pterygota</taxon>
        <taxon>Neoptera</taxon>
        <taxon>Endopterygota</taxon>
        <taxon>Hymenoptera</taxon>
        <taxon>Apocrita</taxon>
        <taxon>Aculeata</taxon>
        <taxon>Vespoidea</taxon>
        <taxon>Vespidae</taxon>
        <taxon>Eumeninae</taxon>
        <taxon>Orancistrocerus</taxon>
    </lineage>
</organism>